<evidence type="ECO:0000256" key="1">
    <source>
        <dbReference type="SAM" id="MobiDB-lite"/>
    </source>
</evidence>
<proteinExistence type="predicted"/>
<dbReference type="InterPro" id="IPR027275">
    <property type="entry name" value="PRC-brl_dom"/>
</dbReference>
<dbReference type="RefSeq" id="WP_048756055.1">
    <property type="nucleotide sequence ID" value="NZ_CCAZ020000001.1"/>
</dbReference>
<dbReference type="Gene3D" id="2.30.30.240">
    <property type="entry name" value="PRC-barrel domain"/>
    <property type="match status" value="1"/>
</dbReference>
<dbReference type="AlphaFoldDB" id="A0A090N757"/>
<feature type="chain" id="PRO_5001861481" evidence="2">
    <location>
        <begin position="21"/>
        <end position="146"/>
    </location>
</feature>
<organism evidence="4 5">
    <name type="scientific">Afipia felis</name>
    <name type="common">Cat scratch disease bacillus</name>
    <dbReference type="NCBI Taxonomy" id="1035"/>
    <lineage>
        <taxon>Bacteria</taxon>
        <taxon>Pseudomonadati</taxon>
        <taxon>Pseudomonadota</taxon>
        <taxon>Alphaproteobacteria</taxon>
        <taxon>Hyphomicrobiales</taxon>
        <taxon>Nitrobacteraceae</taxon>
        <taxon>Afipia</taxon>
    </lineage>
</organism>
<dbReference type="OrthoDB" id="7818259at2"/>
<dbReference type="STRING" id="1035.BN961_01431"/>
<dbReference type="InterPro" id="IPR011033">
    <property type="entry name" value="PRC_barrel-like_sf"/>
</dbReference>
<evidence type="ECO:0000259" key="3">
    <source>
        <dbReference type="Pfam" id="PF05239"/>
    </source>
</evidence>
<evidence type="ECO:0000313" key="4">
    <source>
        <dbReference type="EMBL" id="CEG08023.1"/>
    </source>
</evidence>
<evidence type="ECO:0000256" key="2">
    <source>
        <dbReference type="SAM" id="SignalP"/>
    </source>
</evidence>
<gene>
    <name evidence="4" type="ORF">BN961_01431</name>
</gene>
<keyword evidence="2" id="KW-0732">Signal</keyword>
<dbReference type="PANTHER" id="PTHR36505">
    <property type="entry name" value="BLR1072 PROTEIN"/>
    <property type="match status" value="1"/>
</dbReference>
<evidence type="ECO:0000313" key="5">
    <source>
        <dbReference type="Proteomes" id="UP000035762"/>
    </source>
</evidence>
<protein>
    <submittedName>
        <fullName evidence="4">PRC-barrel domain protein</fullName>
    </submittedName>
</protein>
<dbReference type="Pfam" id="PF05239">
    <property type="entry name" value="PRC"/>
    <property type="match status" value="1"/>
</dbReference>
<comment type="caution">
    <text evidence="4">The sequence shown here is derived from an EMBL/GenBank/DDBJ whole genome shotgun (WGS) entry which is preliminary data.</text>
</comment>
<reference evidence="4 5" key="1">
    <citation type="journal article" date="2014" name="Genome Announc.">
        <title>Genome Sequence of Afipia felis Strain 76713, Isolated in Hospital Water Using an Amoeba Co-Culture Procedure.</title>
        <authorList>
            <person name="Benamar S."/>
            <person name="La Scola B."/>
            <person name="Croce O."/>
        </authorList>
    </citation>
    <scope>NUCLEOTIDE SEQUENCE [LARGE SCALE GENOMIC DNA]</scope>
    <source>
        <strain evidence="4 5">76713</strain>
    </source>
</reference>
<dbReference type="Proteomes" id="UP000035762">
    <property type="component" value="Unassembled WGS sequence"/>
</dbReference>
<feature type="signal peptide" evidence="2">
    <location>
        <begin position="1"/>
        <end position="20"/>
    </location>
</feature>
<dbReference type="EMBL" id="CCAZ020000001">
    <property type="protein sequence ID" value="CEG08023.1"/>
    <property type="molecule type" value="Genomic_DNA"/>
</dbReference>
<name>A0A090N757_AFIFE</name>
<feature type="domain" description="PRC-barrel" evidence="3">
    <location>
        <begin position="53"/>
        <end position="132"/>
    </location>
</feature>
<feature type="region of interest" description="Disordered" evidence="1">
    <location>
        <begin position="23"/>
        <end position="46"/>
    </location>
</feature>
<sequence>MKKTVLLGLTAALIAAPAFAQSTMSPSTSSSAPAATTGSAPSSAPTFARVSSDEMFTSKLKGLNVYNQNNESIGEISDIAITKDNQVQALILSVGGFLGMGEHYVAVAPASVHVSYDQSSKKWKATMNTTKEALKAAPEFKYPTTG</sequence>
<dbReference type="PANTHER" id="PTHR36505:SF1">
    <property type="entry name" value="BLR1072 PROTEIN"/>
    <property type="match status" value="1"/>
</dbReference>
<dbReference type="SUPFAM" id="SSF50346">
    <property type="entry name" value="PRC-barrel domain"/>
    <property type="match status" value="1"/>
</dbReference>
<accession>A0A090N757</accession>
<keyword evidence="5" id="KW-1185">Reference proteome</keyword>